<feature type="region of interest" description="Disordered" evidence="1">
    <location>
        <begin position="44"/>
        <end position="66"/>
    </location>
</feature>
<keyword evidence="2" id="KW-1133">Transmembrane helix</keyword>
<evidence type="ECO:0000313" key="4">
    <source>
        <dbReference type="Proteomes" id="UP001291309"/>
    </source>
</evidence>
<dbReference type="RefSeq" id="WP_321548964.1">
    <property type="nucleotide sequence ID" value="NZ_JAXIVS010000010.1"/>
</dbReference>
<dbReference type="Proteomes" id="UP001291309">
    <property type="component" value="Unassembled WGS sequence"/>
</dbReference>
<feature type="transmembrane region" description="Helical" evidence="2">
    <location>
        <begin position="85"/>
        <end position="104"/>
    </location>
</feature>
<protein>
    <submittedName>
        <fullName evidence="3">Uncharacterized protein</fullName>
    </submittedName>
</protein>
<feature type="transmembrane region" description="Helical" evidence="2">
    <location>
        <begin position="6"/>
        <end position="23"/>
    </location>
</feature>
<name>A0ABU5H9U3_9BACT</name>
<keyword evidence="2" id="KW-0812">Transmembrane</keyword>
<gene>
    <name evidence="3" type="ORF">SYV04_27855</name>
</gene>
<evidence type="ECO:0000256" key="1">
    <source>
        <dbReference type="SAM" id="MobiDB-lite"/>
    </source>
</evidence>
<proteinExistence type="predicted"/>
<organism evidence="3 4">
    <name type="scientific">Hyalangium rubrum</name>
    <dbReference type="NCBI Taxonomy" id="3103134"/>
    <lineage>
        <taxon>Bacteria</taxon>
        <taxon>Pseudomonadati</taxon>
        <taxon>Myxococcota</taxon>
        <taxon>Myxococcia</taxon>
        <taxon>Myxococcales</taxon>
        <taxon>Cystobacterineae</taxon>
        <taxon>Archangiaceae</taxon>
        <taxon>Hyalangium</taxon>
    </lineage>
</organism>
<sequence length="209" mass="22470">MRWLLLMIAVGAAGTAGYFGLFVKNSFSGYSNAQLDVLERELTAGAAQERPPSKRKSKSTNTDEEQQVWAEVQQRLLLEERQRRLFLVLSLGVAALSGLGAAFVRGKASTSPVLTERGEDARLVAAVGDPAVLREGARQKAASLLGVSPDAPPAVIEAALQAQLQQRDPSLLVGLGPDLKQLVLQQREELTRARDVLLEKSGATRGKDT</sequence>
<accession>A0ABU5H9U3</accession>
<comment type="caution">
    <text evidence="3">The sequence shown here is derived from an EMBL/GenBank/DDBJ whole genome shotgun (WGS) entry which is preliminary data.</text>
</comment>
<keyword evidence="2" id="KW-0472">Membrane</keyword>
<reference evidence="3 4" key="1">
    <citation type="submission" date="2023-12" db="EMBL/GenBank/DDBJ databases">
        <title>the genome sequence of Hyalangium sp. s54d21.</title>
        <authorList>
            <person name="Zhang X."/>
        </authorList>
    </citation>
    <scope>NUCLEOTIDE SEQUENCE [LARGE SCALE GENOMIC DNA]</scope>
    <source>
        <strain evidence="4">s54d21</strain>
    </source>
</reference>
<dbReference type="EMBL" id="JAXIVS010000010">
    <property type="protein sequence ID" value="MDY7230243.1"/>
    <property type="molecule type" value="Genomic_DNA"/>
</dbReference>
<keyword evidence="4" id="KW-1185">Reference proteome</keyword>
<evidence type="ECO:0000313" key="3">
    <source>
        <dbReference type="EMBL" id="MDY7230243.1"/>
    </source>
</evidence>
<evidence type="ECO:0000256" key="2">
    <source>
        <dbReference type="SAM" id="Phobius"/>
    </source>
</evidence>